<evidence type="ECO:0000256" key="6">
    <source>
        <dbReference type="ARBA" id="ARBA00047561"/>
    </source>
</evidence>
<sequence>MNRLLPIFMKLENQPCIVVGGGKIAYQKIKQLLEGEADITVKSPAISEEIRSLPVTIQKTAYQKNDVDGYKLVIAATDDVNVNRQVYEDAQQYGIPVNVVDQPELCSFYMGSVFQDGDVKVAVSTNGKCPSFGKFIRDHIKNMSKGVWGKALEKLALQRVKIINSILSYSQKKQVMEKLINSTKNKFIPKQVKGGKVFIVGAGPGDPELI</sequence>
<keyword evidence="5" id="KW-0627">Porphyrin biosynthesis</keyword>
<dbReference type="GO" id="GO:0019354">
    <property type="term" value="P:siroheme biosynthetic process"/>
    <property type="evidence" value="ECO:0007669"/>
    <property type="project" value="UniProtKB-UniPathway"/>
</dbReference>
<dbReference type="PANTHER" id="PTHR35330">
    <property type="entry name" value="SIROHEME BIOSYNTHESIS PROTEIN MET8"/>
    <property type="match status" value="1"/>
</dbReference>
<comment type="pathway">
    <text evidence="1">Porphyrin-containing compound metabolism; siroheme biosynthesis; sirohydrochlorin from precorrin-2: step 1/1.</text>
</comment>
<dbReference type="PANTHER" id="PTHR35330:SF1">
    <property type="entry name" value="SIROHEME BIOSYNTHESIS PROTEIN MET8"/>
    <property type="match status" value="1"/>
</dbReference>
<dbReference type="Pfam" id="PF13241">
    <property type="entry name" value="NAD_binding_7"/>
    <property type="match status" value="1"/>
</dbReference>
<proteinExistence type="predicted"/>
<dbReference type="SUPFAM" id="SSF51735">
    <property type="entry name" value="NAD(P)-binding Rossmann-fold domains"/>
    <property type="match status" value="1"/>
</dbReference>
<dbReference type="Gene3D" id="3.40.50.720">
    <property type="entry name" value="NAD(P)-binding Rossmann-like Domain"/>
    <property type="match status" value="1"/>
</dbReference>
<evidence type="ECO:0000256" key="5">
    <source>
        <dbReference type="ARBA" id="ARBA00023244"/>
    </source>
</evidence>
<organism evidence="8">
    <name type="scientific">marine metagenome</name>
    <dbReference type="NCBI Taxonomy" id="408172"/>
    <lineage>
        <taxon>unclassified sequences</taxon>
        <taxon>metagenomes</taxon>
        <taxon>ecological metagenomes</taxon>
    </lineage>
</organism>
<evidence type="ECO:0000256" key="2">
    <source>
        <dbReference type="ARBA" id="ARBA00012400"/>
    </source>
</evidence>
<evidence type="ECO:0000313" key="8">
    <source>
        <dbReference type="EMBL" id="SVB54686.1"/>
    </source>
</evidence>
<dbReference type="AlphaFoldDB" id="A0A382EV70"/>
<dbReference type="UniPathway" id="UPA00262">
    <property type="reaction ID" value="UER00222"/>
</dbReference>
<dbReference type="InterPro" id="IPR006367">
    <property type="entry name" value="Sirohaem_synthase_N"/>
</dbReference>
<evidence type="ECO:0000259" key="7">
    <source>
        <dbReference type="Pfam" id="PF14824"/>
    </source>
</evidence>
<feature type="domain" description="Siroheme synthase central" evidence="7">
    <location>
        <begin position="116"/>
        <end position="143"/>
    </location>
</feature>
<keyword evidence="3" id="KW-0560">Oxidoreductase</keyword>
<protein>
    <recommendedName>
        <fullName evidence="2">precorrin-2 dehydrogenase</fullName>
        <ecNumber evidence="2">1.3.1.76</ecNumber>
    </recommendedName>
</protein>
<evidence type="ECO:0000256" key="3">
    <source>
        <dbReference type="ARBA" id="ARBA00023002"/>
    </source>
</evidence>
<dbReference type="InterPro" id="IPR036291">
    <property type="entry name" value="NAD(P)-bd_dom_sf"/>
</dbReference>
<dbReference type="GO" id="GO:0043115">
    <property type="term" value="F:precorrin-2 dehydrogenase activity"/>
    <property type="evidence" value="ECO:0007669"/>
    <property type="project" value="UniProtKB-EC"/>
</dbReference>
<dbReference type="EMBL" id="UINC01046537">
    <property type="protein sequence ID" value="SVB54686.1"/>
    <property type="molecule type" value="Genomic_DNA"/>
</dbReference>
<dbReference type="Pfam" id="PF14824">
    <property type="entry name" value="Sirohm_synth_M"/>
    <property type="match status" value="1"/>
</dbReference>
<dbReference type="EC" id="1.3.1.76" evidence="2"/>
<accession>A0A382EV70</accession>
<reference evidence="8" key="1">
    <citation type="submission" date="2018-05" db="EMBL/GenBank/DDBJ databases">
        <authorList>
            <person name="Lanie J.A."/>
            <person name="Ng W.-L."/>
            <person name="Kazmierczak K.M."/>
            <person name="Andrzejewski T.M."/>
            <person name="Davidsen T.M."/>
            <person name="Wayne K.J."/>
            <person name="Tettelin H."/>
            <person name="Glass J.I."/>
            <person name="Rusch D."/>
            <person name="Podicherti R."/>
            <person name="Tsui H.-C.T."/>
            <person name="Winkler M.E."/>
        </authorList>
    </citation>
    <scope>NUCLEOTIDE SEQUENCE</scope>
</reference>
<dbReference type="SUPFAM" id="SSF75615">
    <property type="entry name" value="Siroheme synthase middle domains-like"/>
    <property type="match status" value="1"/>
</dbReference>
<feature type="non-terminal residue" evidence="8">
    <location>
        <position position="210"/>
    </location>
</feature>
<dbReference type="Gene3D" id="3.30.160.110">
    <property type="entry name" value="Siroheme synthase, domain 2"/>
    <property type="match status" value="1"/>
</dbReference>
<comment type="catalytic activity">
    <reaction evidence="6">
        <text>precorrin-2 + NAD(+) = sirohydrochlorin + NADH + 2 H(+)</text>
        <dbReference type="Rhea" id="RHEA:15613"/>
        <dbReference type="ChEBI" id="CHEBI:15378"/>
        <dbReference type="ChEBI" id="CHEBI:57540"/>
        <dbReference type="ChEBI" id="CHEBI:57945"/>
        <dbReference type="ChEBI" id="CHEBI:58351"/>
        <dbReference type="ChEBI" id="CHEBI:58827"/>
        <dbReference type="EC" id="1.3.1.76"/>
    </reaction>
</comment>
<evidence type="ECO:0000256" key="1">
    <source>
        <dbReference type="ARBA" id="ARBA00005010"/>
    </source>
</evidence>
<keyword evidence="4" id="KW-0520">NAD</keyword>
<gene>
    <name evidence="8" type="ORF">METZ01_LOCUS207540</name>
</gene>
<dbReference type="GO" id="GO:0004325">
    <property type="term" value="F:ferrochelatase activity"/>
    <property type="evidence" value="ECO:0007669"/>
    <property type="project" value="InterPro"/>
</dbReference>
<dbReference type="InterPro" id="IPR028161">
    <property type="entry name" value="Met8-like"/>
</dbReference>
<dbReference type="NCBIfam" id="TIGR01470">
    <property type="entry name" value="cysG_Nterm"/>
    <property type="match status" value="1"/>
</dbReference>
<evidence type="ECO:0000256" key="4">
    <source>
        <dbReference type="ARBA" id="ARBA00023027"/>
    </source>
</evidence>
<dbReference type="InterPro" id="IPR028281">
    <property type="entry name" value="Sirohaem_synthase_central"/>
</dbReference>
<name>A0A382EV70_9ZZZZ</name>